<evidence type="ECO:0000313" key="2">
    <source>
        <dbReference type="EnsemblPlants" id="KQL27051"/>
    </source>
</evidence>
<dbReference type="Proteomes" id="UP000004995">
    <property type="component" value="Unassembled WGS sequence"/>
</dbReference>
<organism evidence="2 3">
    <name type="scientific">Setaria italica</name>
    <name type="common">Foxtail millet</name>
    <name type="synonym">Panicum italicum</name>
    <dbReference type="NCBI Taxonomy" id="4555"/>
    <lineage>
        <taxon>Eukaryota</taxon>
        <taxon>Viridiplantae</taxon>
        <taxon>Streptophyta</taxon>
        <taxon>Embryophyta</taxon>
        <taxon>Tracheophyta</taxon>
        <taxon>Spermatophyta</taxon>
        <taxon>Magnoliopsida</taxon>
        <taxon>Liliopsida</taxon>
        <taxon>Poales</taxon>
        <taxon>Poaceae</taxon>
        <taxon>PACMAD clade</taxon>
        <taxon>Panicoideae</taxon>
        <taxon>Panicodae</taxon>
        <taxon>Paniceae</taxon>
        <taxon>Cenchrinae</taxon>
        <taxon>Setaria</taxon>
    </lineage>
</organism>
<dbReference type="PANTHER" id="PTHR33065">
    <property type="entry name" value="OS07G0486400 PROTEIN"/>
    <property type="match status" value="1"/>
</dbReference>
<keyword evidence="3" id="KW-1185">Reference proteome</keyword>
<reference evidence="3" key="1">
    <citation type="journal article" date="2012" name="Nat. Biotechnol.">
        <title>Reference genome sequence of the model plant Setaria.</title>
        <authorList>
            <person name="Bennetzen J.L."/>
            <person name="Schmutz J."/>
            <person name="Wang H."/>
            <person name="Percifield R."/>
            <person name="Hawkins J."/>
            <person name="Pontaroli A.C."/>
            <person name="Estep M."/>
            <person name="Feng L."/>
            <person name="Vaughn J.N."/>
            <person name="Grimwood J."/>
            <person name="Jenkins J."/>
            <person name="Barry K."/>
            <person name="Lindquist E."/>
            <person name="Hellsten U."/>
            <person name="Deshpande S."/>
            <person name="Wang X."/>
            <person name="Wu X."/>
            <person name="Mitros T."/>
            <person name="Triplett J."/>
            <person name="Yang X."/>
            <person name="Ye C.Y."/>
            <person name="Mauro-Herrera M."/>
            <person name="Wang L."/>
            <person name="Li P."/>
            <person name="Sharma M."/>
            <person name="Sharma R."/>
            <person name="Ronald P.C."/>
            <person name="Panaud O."/>
            <person name="Kellogg E.A."/>
            <person name="Brutnell T.P."/>
            <person name="Doust A.N."/>
            <person name="Tuskan G.A."/>
            <person name="Rokhsar D."/>
            <person name="Devos K.M."/>
        </authorList>
    </citation>
    <scope>NUCLEOTIDE SEQUENCE [LARGE SCALE GENOMIC DNA]</scope>
    <source>
        <strain evidence="3">cv. Yugu1</strain>
    </source>
</reference>
<accession>K3ZZH7</accession>
<proteinExistence type="predicted"/>
<sequence>MDLLLDISGLLTDKKMNELEELHAKKEAEREGVDPDLIQDMLPDSVPDIDDPNLRLALVAAEQEVVQKMHKEVRAEGVDPNPFEISDYLQQVCPVMSMRAAPMDPYLVLTDPTRAVVMNEESNPVTIEAELKVKGSVESEDKYLIAAAETHSKLEVTLGEIVSSVEATIFIRVTDSTWPVGFHGQFTAHTASSNHKKVILIEFEGDGNMDHLRHAVSVETSGELIVSFKAWKGNEEAMRGEVVFKAEMAGRSFVLEWSNSIRSWSHAKQDLKVGSCSLGVLVAWSRVRPMCEELVPESQLRLCHF</sequence>
<name>K3ZZH7_SETIT</name>
<dbReference type="Pfam" id="PF20241">
    <property type="entry name" value="DUF6598"/>
    <property type="match status" value="1"/>
</dbReference>
<protein>
    <recommendedName>
        <fullName evidence="1">DUF6598 domain-containing protein</fullName>
    </recommendedName>
</protein>
<dbReference type="InterPro" id="IPR046533">
    <property type="entry name" value="DUF6598"/>
</dbReference>
<evidence type="ECO:0000313" key="3">
    <source>
        <dbReference type="Proteomes" id="UP000004995"/>
    </source>
</evidence>
<dbReference type="AlphaFoldDB" id="K3ZZH7"/>
<dbReference type="EnsemblPlants" id="KQL27051">
    <property type="protein sequence ID" value="KQL27051"/>
    <property type="gene ID" value="SETIT_032011mg"/>
</dbReference>
<reference evidence="2" key="2">
    <citation type="submission" date="2018-08" db="UniProtKB">
        <authorList>
            <consortium name="EnsemblPlants"/>
        </authorList>
    </citation>
    <scope>IDENTIFICATION</scope>
    <source>
        <strain evidence="2">Yugu1</strain>
    </source>
</reference>
<dbReference type="Gramene" id="KQL27051">
    <property type="protein sequence ID" value="KQL27051"/>
    <property type="gene ID" value="SETIT_032011mg"/>
</dbReference>
<dbReference type="HOGENOM" id="CLU_030845_0_0_1"/>
<dbReference type="EMBL" id="AGNK02001362">
    <property type="status" value="NOT_ANNOTATED_CDS"/>
    <property type="molecule type" value="Genomic_DNA"/>
</dbReference>
<feature type="domain" description="DUF6598" evidence="1">
    <location>
        <begin position="102"/>
        <end position="252"/>
    </location>
</feature>
<evidence type="ECO:0000259" key="1">
    <source>
        <dbReference type="Pfam" id="PF20241"/>
    </source>
</evidence>
<dbReference type="PANTHER" id="PTHR33065:SF177">
    <property type="entry name" value="OS08G0141000 PROTEIN"/>
    <property type="match status" value="1"/>
</dbReference>
<dbReference type="InParanoid" id="K3ZZH7"/>